<evidence type="ECO:0000313" key="3">
    <source>
        <dbReference type="Proteomes" id="UP000028640"/>
    </source>
</evidence>
<accession>A0A085G7X2</accession>
<feature type="region of interest" description="Disordered" evidence="1">
    <location>
        <begin position="19"/>
        <end position="44"/>
    </location>
</feature>
<reference evidence="2 3" key="1">
    <citation type="submission" date="2014-05" db="EMBL/GenBank/DDBJ databases">
        <title>ATOL: Assembling a taxonomically balanced genome-scale reconstruction of the evolutionary history of the Enterobacteriaceae.</title>
        <authorList>
            <person name="Plunkett G.III."/>
            <person name="Neeno-Eckwall E.C."/>
            <person name="Glasner J.D."/>
            <person name="Perna N.T."/>
        </authorList>
    </citation>
    <scope>NUCLEOTIDE SEQUENCE [LARGE SCALE GENOMIC DNA]</scope>
    <source>
        <strain evidence="2 3">ATCC 33852</strain>
    </source>
</reference>
<feature type="compositionally biased region" description="Polar residues" evidence="1">
    <location>
        <begin position="19"/>
        <end position="33"/>
    </location>
</feature>
<name>A0A085G7X2_EWIA3</name>
<sequence>MLETSQAYGGATEVITPLFSPQLSSYNDNNGSNWGDYRFNKPNR</sequence>
<proteinExistence type="predicted"/>
<evidence type="ECO:0000256" key="1">
    <source>
        <dbReference type="SAM" id="MobiDB-lite"/>
    </source>
</evidence>
<comment type="caution">
    <text evidence="2">The sequence shown here is derived from an EMBL/GenBank/DDBJ whole genome shotgun (WGS) entry which is preliminary data.</text>
</comment>
<protein>
    <submittedName>
        <fullName evidence="2">Uncharacterized protein</fullName>
    </submittedName>
</protein>
<organism evidence="2 3">
    <name type="scientific">Ewingella americana (strain ATCC 33852 / DSM 4580 / CCUG 14506 / JCM 5911 / LMG 7869 / NCTC 12157 / CDC 1468-78)</name>
    <dbReference type="NCBI Taxonomy" id="910964"/>
    <lineage>
        <taxon>Bacteria</taxon>
        <taxon>Pseudomonadati</taxon>
        <taxon>Pseudomonadota</taxon>
        <taxon>Gammaproteobacteria</taxon>
        <taxon>Enterobacterales</taxon>
        <taxon>Yersiniaceae</taxon>
        <taxon>Ewingella</taxon>
    </lineage>
</organism>
<gene>
    <name evidence="2" type="ORF">GEAM_2600</name>
</gene>
<dbReference type="Proteomes" id="UP000028640">
    <property type="component" value="Unassembled WGS sequence"/>
</dbReference>
<keyword evidence="3" id="KW-1185">Reference proteome</keyword>
<dbReference type="EMBL" id="JMPJ01000063">
    <property type="protein sequence ID" value="KFC79817.1"/>
    <property type="molecule type" value="Genomic_DNA"/>
</dbReference>
<dbReference type="AlphaFoldDB" id="A0A085G7X2"/>
<evidence type="ECO:0000313" key="2">
    <source>
        <dbReference type="EMBL" id="KFC79817.1"/>
    </source>
</evidence>
<dbReference type="STRING" id="910964.GEAM_2600"/>